<organism evidence="4 5">
    <name type="scientific">Brevundimonas terrae</name>
    <dbReference type="NCBI Taxonomy" id="363631"/>
    <lineage>
        <taxon>Bacteria</taxon>
        <taxon>Pseudomonadati</taxon>
        <taxon>Pseudomonadota</taxon>
        <taxon>Alphaproteobacteria</taxon>
        <taxon>Caulobacterales</taxon>
        <taxon>Caulobacteraceae</taxon>
        <taxon>Brevundimonas</taxon>
    </lineage>
</organism>
<dbReference type="InterPro" id="IPR017746">
    <property type="entry name" value="Cellulose_synthase_operon_BcsQ"/>
</dbReference>
<evidence type="ECO:0000313" key="4">
    <source>
        <dbReference type="EMBL" id="GAA0378274.1"/>
    </source>
</evidence>
<dbReference type="InterPro" id="IPR050625">
    <property type="entry name" value="ParA/MinD_ATPase"/>
</dbReference>
<dbReference type="PANTHER" id="PTHR43384:SF6">
    <property type="entry name" value="SEPTUM SITE-DETERMINING PROTEIN MIND HOMOLOG, CHLOROPLASTIC"/>
    <property type="match status" value="1"/>
</dbReference>
<comment type="caution">
    <text evidence="4">The sequence shown here is derived from an EMBL/GenBank/DDBJ whole genome shotgun (WGS) entry which is preliminary data.</text>
</comment>
<proteinExistence type="predicted"/>
<dbReference type="SUPFAM" id="SSF52172">
    <property type="entry name" value="CheY-like"/>
    <property type="match status" value="1"/>
</dbReference>
<keyword evidence="1" id="KW-0547">Nucleotide-binding</keyword>
<dbReference type="PANTHER" id="PTHR43384">
    <property type="entry name" value="SEPTUM SITE-DETERMINING PROTEIN MIND HOMOLOG, CHLOROPLASTIC-RELATED"/>
    <property type="match status" value="1"/>
</dbReference>
<dbReference type="InterPro" id="IPR011006">
    <property type="entry name" value="CheY-like_superfamily"/>
</dbReference>
<dbReference type="Pfam" id="PF06564">
    <property type="entry name" value="CBP_BcsQ"/>
    <property type="match status" value="1"/>
</dbReference>
<keyword evidence="5" id="KW-1185">Reference proteome</keyword>
<evidence type="ECO:0000256" key="3">
    <source>
        <dbReference type="SAM" id="MobiDB-lite"/>
    </source>
</evidence>
<evidence type="ECO:0000313" key="5">
    <source>
        <dbReference type="Proteomes" id="UP001500791"/>
    </source>
</evidence>
<sequence length="578" mass="61588">MTKSPPAIDPLDGFEIDDDFLETISNLIAEEGAGDVTVGKGATAPQPPNFLESALSRVEESFSVSTENSEPLARASAEPLEASDMSALKYAANTSAYDEPVTTFELEDIEVVEVSPRASATPSGASVVDMPVANAVNEDALQSRTPIQMETAPVSAPSTMPVLAGGGLDFDAQAVDVSIPRIAVHIFAERQDTLAAAERAAQDRRMSRATTQVRVGGIAAAIETYQHEPTPPLILVECMKDARSLLAEIDQLAEVCDAGTKVVVVGATNDILLYRELMRRGVSEYLVAPIQPLQLIAAIGGLFNDPDQPFVGRTVAFVGARGGSGSSSVAHNTAFAMSERIGVNTVIVDYDLPFGTSGLNFNQDPLGGVADALSQPQRLDATLLDRMMVRCSDRLSLFAAPATIDNDWDIDADAFDEVTNRIRSTAPFVVLDLPHMWSGWMRQQLMSADEVVLVATPDLASLRNAKNLIDLIRQARPNDTPPRVVLNQVGIPGRPEIPAKEFGQALGIHPSLSIPFDAKVFGTAANNGQMILDSAAKTKAAEAFETLAQIVSQRQIPATSATKARKTSAGLSGLFKRR</sequence>
<feature type="region of interest" description="Disordered" evidence="3">
    <location>
        <begin position="558"/>
        <end position="578"/>
    </location>
</feature>
<dbReference type="Proteomes" id="UP001500791">
    <property type="component" value="Unassembled WGS sequence"/>
</dbReference>
<evidence type="ECO:0000256" key="2">
    <source>
        <dbReference type="ARBA" id="ARBA00022840"/>
    </source>
</evidence>
<protein>
    <submittedName>
        <fullName evidence="4">Pilus assembly protein CpaE</fullName>
    </submittedName>
</protein>
<dbReference type="RefSeq" id="WP_243862953.1">
    <property type="nucleotide sequence ID" value="NZ_BAAAEJ010000002.1"/>
</dbReference>
<reference evidence="5" key="1">
    <citation type="journal article" date="2019" name="Int. J. Syst. Evol. Microbiol.">
        <title>The Global Catalogue of Microorganisms (GCM) 10K type strain sequencing project: providing services to taxonomists for standard genome sequencing and annotation.</title>
        <authorList>
            <consortium name="The Broad Institute Genomics Platform"/>
            <consortium name="The Broad Institute Genome Sequencing Center for Infectious Disease"/>
            <person name="Wu L."/>
            <person name="Ma J."/>
        </authorList>
    </citation>
    <scope>NUCLEOTIDE SEQUENCE [LARGE SCALE GENOMIC DNA]</scope>
    <source>
        <strain evidence="5">JCM 13476</strain>
    </source>
</reference>
<accession>A0ABN0Y0E2</accession>
<name>A0ABN0Y0E2_9CAUL</name>
<dbReference type="Gene3D" id="3.40.50.300">
    <property type="entry name" value="P-loop containing nucleotide triphosphate hydrolases"/>
    <property type="match status" value="1"/>
</dbReference>
<dbReference type="InterPro" id="IPR027417">
    <property type="entry name" value="P-loop_NTPase"/>
</dbReference>
<dbReference type="EMBL" id="BAAAEJ010000002">
    <property type="protein sequence ID" value="GAA0378274.1"/>
    <property type="molecule type" value="Genomic_DNA"/>
</dbReference>
<keyword evidence="2" id="KW-0067">ATP-binding</keyword>
<evidence type="ECO:0000256" key="1">
    <source>
        <dbReference type="ARBA" id="ARBA00022741"/>
    </source>
</evidence>
<dbReference type="Gene3D" id="3.40.50.2300">
    <property type="match status" value="1"/>
</dbReference>
<dbReference type="SUPFAM" id="SSF52540">
    <property type="entry name" value="P-loop containing nucleoside triphosphate hydrolases"/>
    <property type="match status" value="1"/>
</dbReference>
<gene>
    <name evidence="4" type="primary">cpaE</name>
    <name evidence="4" type="ORF">GCM10009093_01710</name>
</gene>